<dbReference type="EMBL" id="LT607756">
    <property type="protein sequence ID" value="SCG85274.1"/>
    <property type="molecule type" value="Genomic_DNA"/>
</dbReference>
<keyword evidence="1" id="KW-0067">ATP-binding</keyword>
<evidence type="ECO:0000259" key="2">
    <source>
        <dbReference type="PROSITE" id="PS50975"/>
    </source>
</evidence>
<dbReference type="PIRSF" id="PIRSF016766">
    <property type="entry name" value="UCP016766_ATPgrasp"/>
    <property type="match status" value="1"/>
</dbReference>
<dbReference type="Gene3D" id="3.30.470.20">
    <property type="entry name" value="ATP-grasp fold, B domain"/>
    <property type="match status" value="1"/>
</dbReference>
<evidence type="ECO:0000313" key="4">
    <source>
        <dbReference type="Proteomes" id="UP000094707"/>
    </source>
</evidence>
<dbReference type="KEGG" id="mcub:MCBB_0701"/>
<dbReference type="PROSITE" id="PS50975">
    <property type="entry name" value="ATP_GRASP"/>
    <property type="match status" value="1"/>
</dbReference>
<dbReference type="InterPro" id="IPR024710">
    <property type="entry name" value="MfnD"/>
</dbReference>
<evidence type="ECO:0000313" key="3">
    <source>
        <dbReference type="EMBL" id="SCG85274.1"/>
    </source>
</evidence>
<dbReference type="Pfam" id="PF18301">
    <property type="entry name" value="preATP-grasp_3"/>
    <property type="match status" value="1"/>
</dbReference>
<dbReference type="InterPro" id="IPR040803">
    <property type="entry name" value="MfnD_preATP-grasp"/>
</dbReference>
<evidence type="ECO:0000256" key="1">
    <source>
        <dbReference type="PROSITE-ProRule" id="PRU00409"/>
    </source>
</evidence>
<gene>
    <name evidence="3" type="primary">mfnD</name>
    <name evidence="3" type="ORF">MCBB_0701</name>
</gene>
<keyword evidence="4" id="KW-1185">Reference proteome</keyword>
<sequence length="371" mass="40813">MKLLIFEFATAMGMEDPALTAEGRAMLSGLIYDFESMDADYLLSQTLKSLIPKNEGICRPILIKGDVETWLTENIQGYDACLLIAPEEDLILHDLTKLIEEAGVEVLGSSSDAVMTCTNKYRMYESLKGSTKNDDSVLDALIKTEKVCFKDLESEDSKGTEIYRSLFDTAKNPEKIYGSSEGIGKKIFKVVKPADGVSCTGVHVVDSFKAFHDAVDAVKKFTNLPYFILQDYVEGVTASVSLLSDGENALPLSLNFQNVHLKNGKIDYNGGHVPLEHELSQRAMEIAKSTVESIPGLRGYVGVDVILAEDVKIVEVNSRLTTPYVALRQILNFNLGEAILESVHGKLPENVSIDGTIEFQKVGNDLTMKRV</sequence>
<accession>A0A1D3L0T5</accession>
<dbReference type="GO" id="GO:0016874">
    <property type="term" value="F:ligase activity"/>
    <property type="evidence" value="ECO:0007669"/>
    <property type="project" value="UniProtKB-KW"/>
</dbReference>
<protein>
    <submittedName>
        <fullName evidence="3">Tyramine-L-glutamate ligase</fullName>
    </submittedName>
</protein>
<dbReference type="GO" id="GO:0046872">
    <property type="term" value="F:metal ion binding"/>
    <property type="evidence" value="ECO:0007669"/>
    <property type="project" value="InterPro"/>
</dbReference>
<organism evidence="3 4">
    <name type="scientific">Methanobacterium congolense</name>
    <dbReference type="NCBI Taxonomy" id="118062"/>
    <lineage>
        <taxon>Archaea</taxon>
        <taxon>Methanobacteriati</taxon>
        <taxon>Methanobacteriota</taxon>
        <taxon>Methanomada group</taxon>
        <taxon>Methanobacteria</taxon>
        <taxon>Methanobacteriales</taxon>
        <taxon>Methanobacteriaceae</taxon>
        <taxon>Methanobacterium</taxon>
    </lineage>
</organism>
<dbReference type="RefSeq" id="WP_071906459.1">
    <property type="nucleotide sequence ID" value="NZ_LT607756.1"/>
</dbReference>
<dbReference type="Proteomes" id="UP000094707">
    <property type="component" value="Chromosome I"/>
</dbReference>
<dbReference type="AlphaFoldDB" id="A0A1D3L0T5"/>
<keyword evidence="3" id="KW-0436">Ligase</keyword>
<dbReference type="Gene3D" id="2.30.36.100">
    <property type="match status" value="1"/>
</dbReference>
<reference evidence="3 4" key="1">
    <citation type="submission" date="2016-08" db="EMBL/GenBank/DDBJ databases">
        <authorList>
            <person name="Seilhamer J.J."/>
        </authorList>
    </citation>
    <scope>NUCLEOTIDE SEQUENCE [LARGE SCALE GENOMIC DNA]</scope>
    <source>
        <strain evidence="3">Buetzberg</strain>
    </source>
</reference>
<name>A0A1D3L0T5_9EURY</name>
<dbReference type="InterPro" id="IPR003806">
    <property type="entry name" value="ATP-grasp_PylC-type"/>
</dbReference>
<dbReference type="InterPro" id="IPR011761">
    <property type="entry name" value="ATP-grasp"/>
</dbReference>
<dbReference type="GO" id="GO:0005524">
    <property type="term" value="F:ATP binding"/>
    <property type="evidence" value="ECO:0007669"/>
    <property type="project" value="UniProtKB-UniRule"/>
</dbReference>
<dbReference type="STRING" id="118062.MCBB_0701"/>
<dbReference type="GeneID" id="30411555"/>
<dbReference type="Pfam" id="PF02655">
    <property type="entry name" value="ATP-grasp_3"/>
    <property type="match status" value="1"/>
</dbReference>
<keyword evidence="1" id="KW-0547">Nucleotide-binding</keyword>
<feature type="domain" description="ATP-grasp" evidence="2">
    <location>
        <begin position="161"/>
        <end position="344"/>
    </location>
</feature>
<dbReference type="Gene3D" id="3.40.50.11770">
    <property type="match status" value="1"/>
</dbReference>
<dbReference type="SUPFAM" id="SSF56059">
    <property type="entry name" value="Glutathione synthetase ATP-binding domain-like"/>
    <property type="match status" value="1"/>
</dbReference>
<dbReference type="PATRIC" id="fig|129848.4.peg.708"/>
<proteinExistence type="predicted"/>
<dbReference type="OrthoDB" id="133985at2157"/>